<evidence type="ECO:0000256" key="5">
    <source>
        <dbReference type="ARBA" id="ARBA00022980"/>
    </source>
</evidence>
<feature type="region of interest" description="Disordered" evidence="8">
    <location>
        <begin position="112"/>
        <end position="139"/>
    </location>
</feature>
<dbReference type="InterPro" id="IPR005825">
    <property type="entry name" value="Ribosomal_uL24_CS"/>
</dbReference>
<protein>
    <recommendedName>
        <fullName evidence="7">50S ribosomal protein L24, chloroplastic</fullName>
    </recommendedName>
</protein>
<evidence type="ECO:0000313" key="10">
    <source>
        <dbReference type="EMBL" id="GMH48790.1"/>
    </source>
</evidence>
<dbReference type="GO" id="GO:0009507">
    <property type="term" value="C:chloroplast"/>
    <property type="evidence" value="ECO:0007669"/>
    <property type="project" value="UniProtKB-SubCell"/>
</dbReference>
<dbReference type="PANTHER" id="PTHR11143">
    <property type="entry name" value="60S RIBOSOMAL PROTEIN L26 FAMILY MEMBER"/>
    <property type="match status" value="1"/>
</dbReference>
<evidence type="ECO:0000256" key="8">
    <source>
        <dbReference type="SAM" id="MobiDB-lite"/>
    </source>
</evidence>
<dbReference type="FunFam" id="2.30.30.30:FF:000009">
    <property type="entry name" value="60S ribosomal protein L26"/>
    <property type="match status" value="1"/>
</dbReference>
<dbReference type="GO" id="GO:0003723">
    <property type="term" value="F:RNA binding"/>
    <property type="evidence" value="ECO:0007669"/>
    <property type="project" value="InterPro"/>
</dbReference>
<dbReference type="AlphaFoldDB" id="A0A9W6ZES9"/>
<dbReference type="OrthoDB" id="1688503at2759"/>
<feature type="domain" description="KOW" evidence="9">
    <location>
        <begin position="49"/>
        <end position="76"/>
    </location>
</feature>
<dbReference type="InterPro" id="IPR005824">
    <property type="entry name" value="KOW"/>
</dbReference>
<evidence type="ECO:0000256" key="6">
    <source>
        <dbReference type="ARBA" id="ARBA00023274"/>
    </source>
</evidence>
<dbReference type="PROSITE" id="PS01108">
    <property type="entry name" value="RIBOSOMAL_L24"/>
    <property type="match status" value="1"/>
</dbReference>
<organism evidence="10 11">
    <name type="scientific">Triparma retinervis</name>
    <dbReference type="NCBI Taxonomy" id="2557542"/>
    <lineage>
        <taxon>Eukaryota</taxon>
        <taxon>Sar</taxon>
        <taxon>Stramenopiles</taxon>
        <taxon>Ochrophyta</taxon>
        <taxon>Bolidophyceae</taxon>
        <taxon>Parmales</taxon>
        <taxon>Triparmaceae</taxon>
        <taxon>Triparma</taxon>
    </lineage>
</organism>
<dbReference type="InterPro" id="IPR008991">
    <property type="entry name" value="Translation_prot_SH3-like_sf"/>
</dbReference>
<dbReference type="Gene3D" id="2.30.30.30">
    <property type="match status" value="1"/>
</dbReference>
<dbReference type="Proteomes" id="UP001165082">
    <property type="component" value="Unassembled WGS sequence"/>
</dbReference>
<dbReference type="GO" id="GO:0003735">
    <property type="term" value="F:structural constituent of ribosome"/>
    <property type="evidence" value="ECO:0007669"/>
    <property type="project" value="InterPro"/>
</dbReference>
<keyword evidence="4" id="KW-0934">Plastid</keyword>
<feature type="compositionally biased region" description="Low complexity" evidence="8">
    <location>
        <begin position="1"/>
        <end position="10"/>
    </location>
</feature>
<evidence type="ECO:0000256" key="4">
    <source>
        <dbReference type="ARBA" id="ARBA00022640"/>
    </source>
</evidence>
<feature type="region of interest" description="Disordered" evidence="8">
    <location>
        <begin position="1"/>
        <end position="23"/>
    </location>
</feature>
<dbReference type="SMART" id="SM00739">
    <property type="entry name" value="KOW"/>
    <property type="match status" value="1"/>
</dbReference>
<dbReference type="InterPro" id="IPR005756">
    <property type="entry name" value="Ribosomal_uL24_euk/arc"/>
</dbReference>
<dbReference type="Pfam" id="PF00467">
    <property type="entry name" value="KOW"/>
    <property type="match status" value="1"/>
</dbReference>
<dbReference type="Pfam" id="PF16906">
    <property type="entry name" value="Ribosomal_L26"/>
    <property type="match status" value="1"/>
</dbReference>
<dbReference type="NCBIfam" id="TIGR01080">
    <property type="entry name" value="rplX_A_E"/>
    <property type="match status" value="1"/>
</dbReference>
<evidence type="ECO:0000256" key="1">
    <source>
        <dbReference type="ARBA" id="ARBA00004229"/>
    </source>
</evidence>
<comment type="subcellular location">
    <subcellularLocation>
        <location evidence="1">Plastid</location>
        <location evidence="1">Chloroplast</location>
    </subcellularLocation>
</comment>
<dbReference type="InterPro" id="IPR014722">
    <property type="entry name" value="Rib_uL2_dom2"/>
</dbReference>
<sequence>KMKYSTSVSSSRRKSRKAHFGADSESRRKLMVANLSKELQAKYGVRSMPVRVDDEVTVVRGSFRNREGKIVACPRRKFVIHIERVTREKANGATIQVGINASKVVITKLKMDADRKKSLDRKNRETSTGADENAMGGVD</sequence>
<comment type="similarity">
    <text evidence="2">Belongs to the universal ribosomal protein uL24 family.</text>
</comment>
<evidence type="ECO:0000256" key="7">
    <source>
        <dbReference type="ARBA" id="ARBA00035361"/>
    </source>
</evidence>
<evidence type="ECO:0000313" key="11">
    <source>
        <dbReference type="Proteomes" id="UP001165082"/>
    </source>
</evidence>
<keyword evidence="3" id="KW-0150">Chloroplast</keyword>
<evidence type="ECO:0000256" key="3">
    <source>
        <dbReference type="ARBA" id="ARBA00022528"/>
    </source>
</evidence>
<dbReference type="EMBL" id="BRXZ01000615">
    <property type="protein sequence ID" value="GMH48790.1"/>
    <property type="molecule type" value="Genomic_DNA"/>
</dbReference>
<comment type="caution">
    <text evidence="10">The sequence shown here is derived from an EMBL/GenBank/DDBJ whole genome shotgun (WGS) entry which is preliminary data.</text>
</comment>
<accession>A0A9W6ZES9</accession>
<keyword evidence="5" id="KW-0689">Ribosomal protein</keyword>
<dbReference type="GO" id="GO:0015934">
    <property type="term" value="C:large ribosomal subunit"/>
    <property type="evidence" value="ECO:0007669"/>
    <property type="project" value="InterPro"/>
</dbReference>
<dbReference type="SUPFAM" id="SSF50104">
    <property type="entry name" value="Translation proteins SH3-like domain"/>
    <property type="match status" value="1"/>
</dbReference>
<gene>
    <name evidence="10" type="ORF">TrRE_jg3116</name>
</gene>
<evidence type="ECO:0000259" key="9">
    <source>
        <dbReference type="SMART" id="SM00739"/>
    </source>
</evidence>
<dbReference type="GO" id="GO:0006412">
    <property type="term" value="P:translation"/>
    <property type="evidence" value="ECO:0007669"/>
    <property type="project" value="InterPro"/>
</dbReference>
<proteinExistence type="inferred from homology"/>
<dbReference type="InterPro" id="IPR041988">
    <property type="entry name" value="Ribosomal_uL24_KOW"/>
</dbReference>
<keyword evidence="6" id="KW-0687">Ribonucleoprotein</keyword>
<evidence type="ECO:0000256" key="2">
    <source>
        <dbReference type="ARBA" id="ARBA00010618"/>
    </source>
</evidence>
<dbReference type="CDD" id="cd06089">
    <property type="entry name" value="KOW_RPL26"/>
    <property type="match status" value="1"/>
</dbReference>
<reference evidence="10" key="1">
    <citation type="submission" date="2022-07" db="EMBL/GenBank/DDBJ databases">
        <title>Genome analysis of Parmales, a sister group of diatoms, reveals the evolutionary specialization of diatoms from phago-mixotrophs to photoautotrophs.</title>
        <authorList>
            <person name="Ban H."/>
            <person name="Sato S."/>
            <person name="Yoshikawa S."/>
            <person name="Kazumasa Y."/>
            <person name="Nakamura Y."/>
            <person name="Ichinomiya M."/>
            <person name="Saitoh K."/>
            <person name="Sato N."/>
            <person name="Blanc-Mathieu R."/>
            <person name="Endo H."/>
            <person name="Kuwata A."/>
            <person name="Ogata H."/>
        </authorList>
    </citation>
    <scope>NUCLEOTIDE SEQUENCE</scope>
</reference>
<feature type="non-terminal residue" evidence="10">
    <location>
        <position position="1"/>
    </location>
</feature>
<keyword evidence="11" id="KW-1185">Reference proteome</keyword>
<name>A0A9W6ZES9_9STRA</name>
<feature type="compositionally biased region" description="Basic and acidic residues" evidence="8">
    <location>
        <begin position="112"/>
        <end position="125"/>
    </location>
</feature>